<organism evidence="3 4">
    <name type="scientific">Dermatophagoides pteronyssinus</name>
    <name type="common">European house dust mite</name>
    <dbReference type="NCBI Taxonomy" id="6956"/>
    <lineage>
        <taxon>Eukaryota</taxon>
        <taxon>Metazoa</taxon>
        <taxon>Ecdysozoa</taxon>
        <taxon>Arthropoda</taxon>
        <taxon>Chelicerata</taxon>
        <taxon>Arachnida</taxon>
        <taxon>Acari</taxon>
        <taxon>Acariformes</taxon>
        <taxon>Sarcoptiformes</taxon>
        <taxon>Astigmata</taxon>
        <taxon>Psoroptidia</taxon>
        <taxon>Analgoidea</taxon>
        <taxon>Pyroglyphidae</taxon>
        <taxon>Dermatophagoidinae</taxon>
        <taxon>Dermatophagoides</taxon>
    </lineage>
</organism>
<evidence type="ECO:0000256" key="2">
    <source>
        <dbReference type="SAM" id="Phobius"/>
    </source>
</evidence>
<proteinExistence type="predicted"/>
<dbReference type="KEGG" id="dpte:113798293"/>
<gene>
    <name evidence="4" type="primary">LOC113798293</name>
</gene>
<sequence>MAKRSISGNFAMAIMMIIMTTMMMAMVVQCSHHLILTFSNTMLPLGNINMVRAKPIAAANKTGNSSFVVITYDRLMFTAQMSDHEFDTHLAKRETFKMVNYEKLADSYPKLSKLIESQKTNQDNPDKQGNLARVITMATGDDGHYWLMYWTPEKPPTFQVSIFTEVNRTQFPKEKEAEAANVPIVDMNITIQSANAETVFMSTDRPYLYGLITTHPAKMHVMLMGYDVSKKNFVYTANHTYQFVWHKVNATKSYGIVSENEHVNATITEPFLNQDIITGFFRHESLFVFTINHTYRIDGILDHKTGHLKDCKTLDSCPVELQSVKEFINNDIRVVLFVIFVTIWVILALMVLACVAWCCYCFFFENKADSSKSSATASTRRNSTVMDQQQTQQQQTQQQLSYTKSKSGGGGVGSNADMNE</sequence>
<keyword evidence="2" id="KW-0472">Membrane</keyword>
<reference evidence="4" key="1">
    <citation type="submission" date="2025-08" db="UniProtKB">
        <authorList>
            <consortium name="RefSeq"/>
        </authorList>
    </citation>
    <scope>IDENTIFICATION</scope>
    <source>
        <strain evidence="4">Airmid</strain>
    </source>
</reference>
<evidence type="ECO:0000313" key="4">
    <source>
        <dbReference type="RefSeq" id="XP_027204609.1"/>
    </source>
</evidence>
<dbReference type="OrthoDB" id="10512730at2759"/>
<keyword evidence="2" id="KW-1133">Transmembrane helix</keyword>
<feature type="region of interest" description="Disordered" evidence="1">
    <location>
        <begin position="375"/>
        <end position="420"/>
    </location>
</feature>
<protein>
    <submittedName>
        <fullName evidence="4">Uncharacterized protein LOC113798293</fullName>
    </submittedName>
</protein>
<keyword evidence="3" id="KW-1185">Reference proteome</keyword>
<dbReference type="Proteomes" id="UP000515146">
    <property type="component" value="Unplaced"/>
</dbReference>
<dbReference type="AlphaFoldDB" id="A0A6P6YIB3"/>
<evidence type="ECO:0000256" key="1">
    <source>
        <dbReference type="SAM" id="MobiDB-lite"/>
    </source>
</evidence>
<keyword evidence="2" id="KW-0812">Transmembrane</keyword>
<dbReference type="RefSeq" id="XP_027204609.1">
    <property type="nucleotide sequence ID" value="XM_027348808.1"/>
</dbReference>
<name>A0A6P6YIB3_DERPT</name>
<dbReference type="InParanoid" id="A0A6P6YIB3"/>
<feature type="transmembrane region" description="Helical" evidence="2">
    <location>
        <begin position="334"/>
        <end position="363"/>
    </location>
</feature>
<accession>A0A6P6YIB3</accession>
<evidence type="ECO:0000313" key="3">
    <source>
        <dbReference type="Proteomes" id="UP000515146"/>
    </source>
</evidence>
<feature type="compositionally biased region" description="Low complexity" evidence="1">
    <location>
        <begin position="375"/>
        <end position="399"/>
    </location>
</feature>